<keyword evidence="3" id="KW-1185">Reference proteome</keyword>
<dbReference type="RefSeq" id="XP_029738377.1">
    <property type="nucleotide sequence ID" value="XM_029885135.1"/>
</dbReference>
<dbReference type="InterPro" id="IPR016181">
    <property type="entry name" value="Acyl_CoA_acyltransferase"/>
</dbReference>
<sequence length="806" mass="85393">MSTFQEQMAGPSRPRFTGWLTMAPEVDPPRTTNANSTTVPSDSQSRADGSADTHASEQPAASTHGFGYLGQKVQLPQRKKRRATFQVGSPGLSEDEAQGSSSRRSSCAGSDSPDFDVRASFAPMPVYGKNKPTMQQSSTYRGVGDQNNAAFASQSNNASFRNAANTAMDSSSDEEADGLSFGGRRWKGKTVHAVEQELETLRDERLMSHAPDAAYLASRLEGVRRNLEIEERRPTYVPYDEDILTDDEVAPTLAPDASSIVRQLYPFQHVTVPIDDSTTLPHRPVSNASSISLVEGETPQDLEFALPESSSTAFDHVRVHDPNVVSMPPISNLLAPSSAKAIDPAARAAALDARIEVRPLRRGDLEQVRDLHAFHGDSDRSPDHGETYASTASFLLRLLVDDRHVCLVAVAKPIPEPAAPLPAAADLIHSRSSADVPVSPGDVSSGILSPAASGLQSLHLAPAAEGEAHAQDGDSSEGEASSSFSSSPRATSSVFSSTTVGGKIAPTAPHTRMISPRGTDGRINNTPATSVFSDIFAERGAPVRKFTLDDLPGPTETSAAPVKKVLSVPPPRPRGAEAQPPVESETILGVVSAHLSVVAAPSEDSLFDTTSEKGRGDEASSMIDVHLLTLATAPEERGQGLGAKLLSALHGECMAKARFMAMKVRSKRAATVGRKALPVVEALSPKFIEEDSATATEGGSATYAGESTSAVLQSLGAGLTLVSLRDSPSSAPVGKYLARTFLEVHPSNATALSLYRAHGFSAPLDDSKAIKRGFYRGDVRIATSERTKRGGTDAWVLQRFDGLLAE</sequence>
<name>A0A4U7KTS7_9BASI</name>
<protein>
    <submittedName>
        <fullName evidence="2">Uncharacterized protein</fullName>
    </submittedName>
</protein>
<feature type="compositionally biased region" description="Low complexity" evidence="1">
    <location>
        <begin position="478"/>
        <end position="500"/>
    </location>
</feature>
<dbReference type="OrthoDB" id="2555742at2759"/>
<dbReference type="Proteomes" id="UP000306050">
    <property type="component" value="Chromosome SGRAM_4"/>
</dbReference>
<feature type="region of interest" description="Disordered" evidence="1">
    <location>
        <begin position="1"/>
        <end position="116"/>
    </location>
</feature>
<feature type="compositionally biased region" description="Polar residues" evidence="1">
    <location>
        <begin position="30"/>
        <end position="47"/>
    </location>
</feature>
<evidence type="ECO:0000256" key="1">
    <source>
        <dbReference type="SAM" id="MobiDB-lite"/>
    </source>
</evidence>
<dbReference type="EMBL" id="SRRM01000017">
    <property type="protein sequence ID" value="TKY86392.1"/>
    <property type="molecule type" value="Genomic_DNA"/>
</dbReference>
<dbReference type="KEGG" id="sgra:EX895_004541"/>
<evidence type="ECO:0000313" key="2">
    <source>
        <dbReference type="EMBL" id="TKY86392.1"/>
    </source>
</evidence>
<reference evidence="2 3" key="1">
    <citation type="submission" date="2019-05" db="EMBL/GenBank/DDBJ databases">
        <title>Sporisorium graminicola CBS 10092 draft sequencing and annotation.</title>
        <authorList>
            <person name="Solano-Gonzalez S."/>
            <person name="Caddick M.X."/>
            <person name="Darby A."/>
        </authorList>
    </citation>
    <scope>NUCLEOTIDE SEQUENCE [LARGE SCALE GENOMIC DNA]</scope>
    <source>
        <strain evidence="2 3">CBS 10092</strain>
    </source>
</reference>
<gene>
    <name evidence="2" type="ORF">EX895_004541</name>
</gene>
<comment type="caution">
    <text evidence="2">The sequence shown here is derived from an EMBL/GenBank/DDBJ whole genome shotgun (WGS) entry which is preliminary data.</text>
</comment>
<evidence type="ECO:0000313" key="3">
    <source>
        <dbReference type="Proteomes" id="UP000306050"/>
    </source>
</evidence>
<dbReference type="GeneID" id="40727436"/>
<dbReference type="AlphaFoldDB" id="A0A4U7KTS7"/>
<accession>A0A4U7KTS7</accession>
<organism evidence="2 3">
    <name type="scientific">Sporisorium graminicola</name>
    <dbReference type="NCBI Taxonomy" id="280036"/>
    <lineage>
        <taxon>Eukaryota</taxon>
        <taxon>Fungi</taxon>
        <taxon>Dikarya</taxon>
        <taxon>Basidiomycota</taxon>
        <taxon>Ustilaginomycotina</taxon>
        <taxon>Ustilaginomycetes</taxon>
        <taxon>Ustilaginales</taxon>
        <taxon>Ustilaginaceae</taxon>
        <taxon>Sporisorium</taxon>
    </lineage>
</organism>
<dbReference type="SUPFAM" id="SSF55729">
    <property type="entry name" value="Acyl-CoA N-acyltransferases (Nat)"/>
    <property type="match status" value="1"/>
</dbReference>
<proteinExistence type="predicted"/>
<feature type="region of interest" description="Disordered" evidence="1">
    <location>
        <begin position="464"/>
        <end position="526"/>
    </location>
</feature>
<dbReference type="Gene3D" id="3.40.630.30">
    <property type="match status" value="1"/>
</dbReference>
<feature type="compositionally biased region" description="Low complexity" evidence="1">
    <location>
        <begin position="99"/>
        <end position="112"/>
    </location>
</feature>